<dbReference type="EMBL" id="JABSTQ010010066">
    <property type="protein sequence ID" value="KAG0423680.1"/>
    <property type="molecule type" value="Genomic_DNA"/>
</dbReference>
<dbReference type="Proteomes" id="UP000805193">
    <property type="component" value="Unassembled WGS sequence"/>
</dbReference>
<gene>
    <name evidence="1" type="ORF">HPB47_000557</name>
</gene>
<comment type="caution">
    <text evidence="1">The sequence shown here is derived from an EMBL/GenBank/DDBJ whole genome shotgun (WGS) entry which is preliminary data.</text>
</comment>
<proteinExistence type="predicted"/>
<reference evidence="1 2" key="1">
    <citation type="journal article" date="2020" name="Cell">
        <title>Large-Scale Comparative Analyses of Tick Genomes Elucidate Their Genetic Diversity and Vector Capacities.</title>
        <authorList>
            <consortium name="Tick Genome and Microbiome Consortium (TIGMIC)"/>
            <person name="Jia N."/>
            <person name="Wang J."/>
            <person name="Shi W."/>
            <person name="Du L."/>
            <person name="Sun Y."/>
            <person name="Zhan W."/>
            <person name="Jiang J.F."/>
            <person name="Wang Q."/>
            <person name="Zhang B."/>
            <person name="Ji P."/>
            <person name="Bell-Sakyi L."/>
            <person name="Cui X.M."/>
            <person name="Yuan T.T."/>
            <person name="Jiang B.G."/>
            <person name="Yang W.F."/>
            <person name="Lam T.T."/>
            <person name="Chang Q.C."/>
            <person name="Ding S.J."/>
            <person name="Wang X.J."/>
            <person name="Zhu J.G."/>
            <person name="Ruan X.D."/>
            <person name="Zhao L."/>
            <person name="Wei J.T."/>
            <person name="Ye R.Z."/>
            <person name="Que T.C."/>
            <person name="Du C.H."/>
            <person name="Zhou Y.H."/>
            <person name="Cheng J.X."/>
            <person name="Dai P.F."/>
            <person name="Guo W.B."/>
            <person name="Han X.H."/>
            <person name="Huang E.J."/>
            <person name="Li L.F."/>
            <person name="Wei W."/>
            <person name="Gao Y.C."/>
            <person name="Liu J.Z."/>
            <person name="Shao H.Z."/>
            <person name="Wang X."/>
            <person name="Wang C.C."/>
            <person name="Yang T.C."/>
            <person name="Huo Q.B."/>
            <person name="Li W."/>
            <person name="Chen H.Y."/>
            <person name="Chen S.E."/>
            <person name="Zhou L.G."/>
            <person name="Ni X.B."/>
            <person name="Tian J.H."/>
            <person name="Sheng Y."/>
            <person name="Liu T."/>
            <person name="Pan Y.S."/>
            <person name="Xia L.Y."/>
            <person name="Li J."/>
            <person name="Zhao F."/>
            <person name="Cao W.C."/>
        </authorList>
    </citation>
    <scope>NUCLEOTIDE SEQUENCE [LARGE SCALE GENOMIC DNA]</scope>
    <source>
        <strain evidence="1">Iper-2018</strain>
    </source>
</reference>
<sequence length="248" mass="27318">MTGEGTSDASRSATSNQGPTTILCAGALRQRDPKLFSGIGDDDIDDWLESVERRLQLSRKPQPPVELASLNNAAESPSEKLGDLRYLIQEIVRDEVARQLGKPATSPEPYASPSIRALIHEQVTAAIPCSAIPPTMRMPLAPTYAEMAARPPPMPDVEPTYGGPRKIDQFAFRVVWLDTSLGFFMVSHHKLTIDQASLVVVEVMLSKITLTTNGSNDPADLRLRDDARCLPSAHEQFRRRELQILLHA</sequence>
<keyword evidence="2" id="KW-1185">Reference proteome</keyword>
<evidence type="ECO:0000313" key="1">
    <source>
        <dbReference type="EMBL" id="KAG0423680.1"/>
    </source>
</evidence>
<evidence type="ECO:0000313" key="2">
    <source>
        <dbReference type="Proteomes" id="UP000805193"/>
    </source>
</evidence>
<protein>
    <submittedName>
        <fullName evidence="1">Uncharacterized protein</fullName>
    </submittedName>
</protein>
<organism evidence="1 2">
    <name type="scientific">Ixodes persulcatus</name>
    <name type="common">Taiga tick</name>
    <dbReference type="NCBI Taxonomy" id="34615"/>
    <lineage>
        <taxon>Eukaryota</taxon>
        <taxon>Metazoa</taxon>
        <taxon>Ecdysozoa</taxon>
        <taxon>Arthropoda</taxon>
        <taxon>Chelicerata</taxon>
        <taxon>Arachnida</taxon>
        <taxon>Acari</taxon>
        <taxon>Parasitiformes</taxon>
        <taxon>Ixodida</taxon>
        <taxon>Ixodoidea</taxon>
        <taxon>Ixodidae</taxon>
        <taxon>Ixodinae</taxon>
        <taxon>Ixodes</taxon>
    </lineage>
</organism>
<name>A0AC60PS63_IXOPE</name>
<accession>A0AC60PS63</accession>